<dbReference type="RefSeq" id="WP_062830115.1">
    <property type="nucleotide sequence ID" value="NZ_BCSX01000035.1"/>
</dbReference>
<reference evidence="3" key="2">
    <citation type="submission" date="2016-02" db="EMBL/GenBank/DDBJ databases">
        <title>Draft genome sequence of five rapidly growing Mycobacterium species.</title>
        <authorList>
            <person name="Katahira K."/>
            <person name="Gotou Y."/>
            <person name="Iida K."/>
            <person name="Ogura Y."/>
            <person name="Hayashi T."/>
        </authorList>
    </citation>
    <scope>NUCLEOTIDE SEQUENCE [LARGE SCALE GENOMIC DNA]</scope>
    <source>
        <strain evidence="3">JCM15654</strain>
    </source>
</reference>
<dbReference type="EMBL" id="BCSX01000035">
    <property type="protein sequence ID" value="GAS89800.1"/>
    <property type="molecule type" value="Genomic_DNA"/>
</dbReference>
<name>A0A100W191_9MYCO</name>
<reference evidence="3" key="1">
    <citation type="journal article" date="2016" name="Genome Announc.">
        <title>Draft Genome Sequences of Five Rapidly Growing Mycobacterium Species, M. thermoresistibile, M. fortuitum subsp. acetamidolyticum, M. canariasense, M. brisbanense, and M. novocastrense.</title>
        <authorList>
            <person name="Katahira K."/>
            <person name="Ogura Y."/>
            <person name="Gotoh Y."/>
            <person name="Hayashi T."/>
        </authorList>
    </citation>
    <scope>NUCLEOTIDE SEQUENCE [LARGE SCALE GENOMIC DNA]</scope>
    <source>
        <strain evidence="3">JCM15654</strain>
    </source>
</reference>
<evidence type="ECO:0000313" key="2">
    <source>
        <dbReference type="EMBL" id="GAS89800.1"/>
    </source>
</evidence>
<comment type="caution">
    <text evidence="2">The sequence shown here is derived from an EMBL/GenBank/DDBJ whole genome shotgun (WGS) entry which is preliminary data.</text>
</comment>
<dbReference type="AlphaFoldDB" id="A0A100W191"/>
<feature type="chain" id="PRO_5007089745" description="Lipoprotein" evidence="1">
    <location>
        <begin position="31"/>
        <end position="236"/>
    </location>
</feature>
<keyword evidence="1" id="KW-0732">Signal</keyword>
<protein>
    <recommendedName>
        <fullName evidence="4">Lipoprotein</fullName>
    </recommendedName>
</protein>
<proteinExistence type="predicted"/>
<sequence>MVVSAAARAASMIAVAVACVVACGGGPSSAQPSTGHPQATIERRPAPTIDFDRFSTVNLADYATYQSYGVSAAQWQTNNGIRCRIQLSGNNMPGPFGIDCWSEDSPAMPAGMNTAGVSLWGYDADDPAKDPGVTPPPHHVFSTFAHLDPAKLNDRYETHLVGLKSQPVDPASYHLLGPGQKIVVSRAELSSSPGGDPSSTVATCAVGDDGSLTCEQQGDGARYGFFLSPVADAYVW</sequence>
<evidence type="ECO:0000256" key="1">
    <source>
        <dbReference type="SAM" id="SignalP"/>
    </source>
</evidence>
<feature type="signal peptide" evidence="1">
    <location>
        <begin position="1"/>
        <end position="30"/>
    </location>
</feature>
<dbReference type="STRING" id="146020.RMCB_3896"/>
<gene>
    <name evidence="2" type="ORF">RMCB_3896</name>
</gene>
<evidence type="ECO:0008006" key="4">
    <source>
        <dbReference type="Google" id="ProtNLM"/>
    </source>
</evidence>
<evidence type="ECO:0000313" key="3">
    <source>
        <dbReference type="Proteomes" id="UP000069620"/>
    </source>
</evidence>
<dbReference type="OrthoDB" id="4721289at2"/>
<dbReference type="Proteomes" id="UP000069620">
    <property type="component" value="Unassembled WGS sequence"/>
</dbReference>
<accession>A0A100W191</accession>
<keyword evidence="3" id="KW-1185">Reference proteome</keyword>
<organism evidence="2 3">
    <name type="scientific">Mycolicibacterium brisbanense</name>
    <dbReference type="NCBI Taxonomy" id="146020"/>
    <lineage>
        <taxon>Bacteria</taxon>
        <taxon>Bacillati</taxon>
        <taxon>Actinomycetota</taxon>
        <taxon>Actinomycetes</taxon>
        <taxon>Mycobacteriales</taxon>
        <taxon>Mycobacteriaceae</taxon>
        <taxon>Mycolicibacterium</taxon>
    </lineage>
</organism>